<keyword evidence="3" id="KW-1185">Reference proteome</keyword>
<accession>A0A5J9TU48</accession>
<evidence type="ECO:0000313" key="3">
    <source>
        <dbReference type="Proteomes" id="UP000324897"/>
    </source>
</evidence>
<evidence type="ECO:0008006" key="4">
    <source>
        <dbReference type="Google" id="ProtNLM"/>
    </source>
</evidence>
<dbReference type="PANTHER" id="PTHR47005">
    <property type="entry name" value="HEAVY METAL TRANSPORT/DETOXIFICATION SUPERFAMILY PROTEIN"/>
    <property type="match status" value="1"/>
</dbReference>
<reference evidence="2 3" key="1">
    <citation type="journal article" date="2019" name="Sci. Rep.">
        <title>A high-quality genome of Eragrostis curvula grass provides insights into Poaceae evolution and supports new strategies to enhance forage quality.</title>
        <authorList>
            <person name="Carballo J."/>
            <person name="Santos B.A.C.M."/>
            <person name="Zappacosta D."/>
            <person name="Garbus I."/>
            <person name="Selva J.P."/>
            <person name="Gallo C.A."/>
            <person name="Diaz A."/>
            <person name="Albertini E."/>
            <person name="Caccamo M."/>
            <person name="Echenique V."/>
        </authorList>
    </citation>
    <scope>NUCLEOTIDE SEQUENCE [LARGE SCALE GENOMIC DNA]</scope>
    <source>
        <strain evidence="3">cv. Victoria</strain>
        <tissue evidence="2">Leaf</tissue>
    </source>
</reference>
<proteinExistence type="predicted"/>
<dbReference type="AlphaFoldDB" id="A0A5J9TU48"/>
<organism evidence="2 3">
    <name type="scientific">Eragrostis curvula</name>
    <name type="common">weeping love grass</name>
    <dbReference type="NCBI Taxonomy" id="38414"/>
    <lineage>
        <taxon>Eukaryota</taxon>
        <taxon>Viridiplantae</taxon>
        <taxon>Streptophyta</taxon>
        <taxon>Embryophyta</taxon>
        <taxon>Tracheophyta</taxon>
        <taxon>Spermatophyta</taxon>
        <taxon>Magnoliopsida</taxon>
        <taxon>Liliopsida</taxon>
        <taxon>Poales</taxon>
        <taxon>Poaceae</taxon>
        <taxon>PACMAD clade</taxon>
        <taxon>Chloridoideae</taxon>
        <taxon>Eragrostideae</taxon>
        <taxon>Eragrostidinae</taxon>
        <taxon>Eragrostis</taxon>
    </lineage>
</organism>
<name>A0A5J9TU48_9POAL</name>
<dbReference type="Gramene" id="TVU14727">
    <property type="protein sequence ID" value="TVU14727"/>
    <property type="gene ID" value="EJB05_38217"/>
</dbReference>
<sequence>MPTLNITVDPECGRCSSKIQKVLRCVQERGEFVIEKVMYEKDKVIVSGPFDAEKLACKLCCKAGRIIKNIEIVKPPPAETDKKEPKRRRSQSYASSYLTRTCGHAAARRRTANAQPRFCHPLLPNPSPSQIQLRANSYRALAHSHACRPRGRAAAPHRTASATSSCQRPNQYLRRRSLSHQKHRLVSARRGRATATGTRRRRACRTRWSSVMRARRTVPAPSCNCEPLPPPTKA</sequence>
<comment type="caution">
    <text evidence="2">The sequence shown here is derived from an EMBL/GenBank/DDBJ whole genome shotgun (WGS) entry which is preliminary data.</text>
</comment>
<dbReference type="PANTHER" id="PTHR47005:SF11">
    <property type="entry name" value="OS04G0401100 PROTEIN"/>
    <property type="match status" value="1"/>
</dbReference>
<dbReference type="OrthoDB" id="694223at2759"/>
<evidence type="ECO:0000313" key="2">
    <source>
        <dbReference type="EMBL" id="TVU14727.1"/>
    </source>
</evidence>
<protein>
    <recommendedName>
        <fullName evidence="4">HMA domain-containing protein</fullName>
    </recommendedName>
</protein>
<dbReference type="Proteomes" id="UP000324897">
    <property type="component" value="Unassembled WGS sequence"/>
</dbReference>
<feature type="region of interest" description="Disordered" evidence="1">
    <location>
        <begin position="180"/>
        <end position="202"/>
    </location>
</feature>
<dbReference type="EMBL" id="RWGY01000031">
    <property type="protein sequence ID" value="TVU14727.1"/>
    <property type="molecule type" value="Genomic_DNA"/>
</dbReference>
<evidence type="ECO:0000256" key="1">
    <source>
        <dbReference type="SAM" id="MobiDB-lite"/>
    </source>
</evidence>
<gene>
    <name evidence="2" type="ORF">EJB05_38217</name>
</gene>